<dbReference type="Gene3D" id="3.10.450.50">
    <property type="match status" value="1"/>
</dbReference>
<keyword evidence="3" id="KW-1185">Reference proteome</keyword>
<dbReference type="RefSeq" id="WP_169609194.1">
    <property type="nucleotide sequence ID" value="NZ_CP051682.1"/>
</dbReference>
<evidence type="ECO:0000313" key="3">
    <source>
        <dbReference type="Proteomes" id="UP000503278"/>
    </source>
</evidence>
<dbReference type="AlphaFoldDB" id="A0A7L5E8L2"/>
<evidence type="ECO:0000256" key="1">
    <source>
        <dbReference type="SAM" id="SignalP"/>
    </source>
</evidence>
<accession>A0A7L5E8L2</accession>
<protein>
    <recommendedName>
        <fullName evidence="4">DUF3828 domain-containing protein</fullName>
    </recommendedName>
</protein>
<dbReference type="KEGG" id="mrob:HH214_15720"/>
<keyword evidence="1" id="KW-0732">Signal</keyword>
<name>A0A7L5E8L2_9SPHI</name>
<gene>
    <name evidence="2" type="ORF">HH214_15720</name>
</gene>
<feature type="chain" id="PRO_5029813074" description="DUF3828 domain-containing protein" evidence="1">
    <location>
        <begin position="20"/>
        <end position="143"/>
    </location>
</feature>
<feature type="signal peptide" evidence="1">
    <location>
        <begin position="1"/>
        <end position="19"/>
    </location>
</feature>
<proteinExistence type="predicted"/>
<evidence type="ECO:0000313" key="2">
    <source>
        <dbReference type="EMBL" id="QJD97213.1"/>
    </source>
</evidence>
<dbReference type="Proteomes" id="UP000503278">
    <property type="component" value="Chromosome"/>
</dbReference>
<evidence type="ECO:0008006" key="4">
    <source>
        <dbReference type="Google" id="ProtNLM"/>
    </source>
</evidence>
<dbReference type="EMBL" id="CP051682">
    <property type="protein sequence ID" value="QJD97213.1"/>
    <property type="molecule type" value="Genomic_DNA"/>
</dbReference>
<organism evidence="2 3">
    <name type="scientific">Mucilaginibacter robiniae</name>
    <dbReference type="NCBI Taxonomy" id="2728022"/>
    <lineage>
        <taxon>Bacteria</taxon>
        <taxon>Pseudomonadati</taxon>
        <taxon>Bacteroidota</taxon>
        <taxon>Sphingobacteriia</taxon>
        <taxon>Sphingobacteriales</taxon>
        <taxon>Sphingobacteriaceae</taxon>
        <taxon>Mucilaginibacter</taxon>
    </lineage>
</organism>
<sequence>MKKSIGLLLLLTLPFLSPAQNLTADKGAAMLKTFYTAYISLSSGENADLEASEAKLLALRRKYCTPACLKQFKILVEETDGDPIIKAQDSYKELIKTLVIKKDLKKPNRYAVSYIDLQGTHEKTTIYVTLIEQSGALKIAHLE</sequence>
<reference evidence="2 3" key="1">
    <citation type="submission" date="2020-04" db="EMBL/GenBank/DDBJ databases">
        <title>Genome sequencing of novel species.</title>
        <authorList>
            <person name="Heo J."/>
            <person name="Kim S.-J."/>
            <person name="Kim J.-S."/>
            <person name="Hong S.-B."/>
            <person name="Kwon S.-W."/>
        </authorList>
    </citation>
    <scope>NUCLEOTIDE SEQUENCE [LARGE SCALE GENOMIC DNA]</scope>
    <source>
        <strain evidence="2 3">F39-2</strain>
    </source>
</reference>